<name>A0A6A5QSE9_AMPQU</name>
<dbReference type="GO" id="GO:0006890">
    <property type="term" value="P:retrograde vesicle-mediated transport, Golgi to endoplasmic reticulum"/>
    <property type="evidence" value="ECO:0007669"/>
    <property type="project" value="TreeGrafter"/>
</dbReference>
<dbReference type="Pfam" id="PF07970">
    <property type="entry name" value="COPIIcoated_ERV"/>
    <property type="match status" value="1"/>
</dbReference>
<feature type="region of interest" description="Disordered" evidence="6">
    <location>
        <begin position="382"/>
        <end position="409"/>
    </location>
</feature>
<evidence type="ECO:0000256" key="4">
    <source>
        <dbReference type="ARBA" id="ARBA00023136"/>
    </source>
</evidence>
<keyword evidence="10" id="KW-1185">Reference proteome</keyword>
<accession>A0A6A5QSE9</accession>
<dbReference type="PANTHER" id="PTHR10984:SF81">
    <property type="entry name" value="ER-DERIVED VESICLES PROTEIN ERV41"/>
    <property type="match status" value="1"/>
</dbReference>
<evidence type="ECO:0000256" key="3">
    <source>
        <dbReference type="ARBA" id="ARBA00022989"/>
    </source>
</evidence>
<dbReference type="GO" id="GO:0006888">
    <property type="term" value="P:endoplasmic reticulum to Golgi vesicle-mediated transport"/>
    <property type="evidence" value="ECO:0007669"/>
    <property type="project" value="UniProtKB-UniRule"/>
</dbReference>
<keyword evidence="5" id="KW-0256">Endoplasmic reticulum</keyword>
<gene>
    <name evidence="9" type="ORF">BDU57DRAFT_197237</name>
</gene>
<comment type="similarity">
    <text evidence="5">Belongs to the ERGIC family.</text>
</comment>
<dbReference type="PANTHER" id="PTHR10984">
    <property type="entry name" value="ENDOPLASMIC RETICULUM-GOLGI INTERMEDIATE COMPARTMENT PROTEIN"/>
    <property type="match status" value="1"/>
</dbReference>
<keyword evidence="3" id="KW-1133">Transmembrane helix</keyword>
<keyword evidence="5" id="KW-0333">Golgi apparatus</keyword>
<evidence type="ECO:0000256" key="2">
    <source>
        <dbReference type="ARBA" id="ARBA00022692"/>
    </source>
</evidence>
<comment type="subcellular location">
    <subcellularLocation>
        <location evidence="5">Endoplasmic reticulum membrane</location>
        <topology evidence="5">Multi-pass membrane protein</topology>
    </subcellularLocation>
    <subcellularLocation>
        <location evidence="5">Endoplasmic reticulum-Golgi intermediate compartment membrane</location>
        <topology evidence="5">Multi-pass membrane protein</topology>
    </subcellularLocation>
    <subcellularLocation>
        <location evidence="5">Golgi apparatus membrane</location>
        <topology evidence="5">Multi-pass membrane protein</topology>
    </subcellularLocation>
    <subcellularLocation>
        <location evidence="1">Membrane</location>
    </subcellularLocation>
</comment>
<evidence type="ECO:0000256" key="5">
    <source>
        <dbReference type="RuleBase" id="RU369013"/>
    </source>
</evidence>
<feature type="compositionally biased region" description="Basic and acidic residues" evidence="6">
    <location>
        <begin position="393"/>
        <end position="409"/>
    </location>
</feature>
<keyword evidence="2" id="KW-0812">Transmembrane</keyword>
<dbReference type="EMBL" id="ML979134">
    <property type="protein sequence ID" value="KAF1918373.1"/>
    <property type="molecule type" value="Genomic_DNA"/>
</dbReference>
<dbReference type="GO" id="GO:0030134">
    <property type="term" value="C:COPII-coated ER to Golgi transport vesicle"/>
    <property type="evidence" value="ECO:0007669"/>
    <property type="project" value="TreeGrafter"/>
</dbReference>
<evidence type="ECO:0000259" key="7">
    <source>
        <dbReference type="Pfam" id="PF07970"/>
    </source>
</evidence>
<keyword evidence="5" id="KW-0813">Transport</keyword>
<evidence type="ECO:0000259" key="8">
    <source>
        <dbReference type="Pfam" id="PF13850"/>
    </source>
</evidence>
<feature type="domain" description="Endoplasmic reticulum vesicle transporter C-terminal" evidence="7">
    <location>
        <begin position="164"/>
        <end position="357"/>
    </location>
</feature>
<reference evidence="9" key="1">
    <citation type="journal article" date="2020" name="Stud. Mycol.">
        <title>101 Dothideomycetes genomes: a test case for predicting lifestyles and emergence of pathogens.</title>
        <authorList>
            <person name="Haridas S."/>
            <person name="Albert R."/>
            <person name="Binder M."/>
            <person name="Bloem J."/>
            <person name="Labutti K."/>
            <person name="Salamov A."/>
            <person name="Andreopoulos B."/>
            <person name="Baker S."/>
            <person name="Barry K."/>
            <person name="Bills G."/>
            <person name="Bluhm B."/>
            <person name="Cannon C."/>
            <person name="Castanera R."/>
            <person name="Culley D."/>
            <person name="Daum C."/>
            <person name="Ezra D."/>
            <person name="Gonzalez J."/>
            <person name="Henrissat B."/>
            <person name="Kuo A."/>
            <person name="Liang C."/>
            <person name="Lipzen A."/>
            <person name="Lutzoni F."/>
            <person name="Magnuson J."/>
            <person name="Mondo S."/>
            <person name="Nolan M."/>
            <person name="Ohm R."/>
            <person name="Pangilinan J."/>
            <person name="Park H.-J."/>
            <person name="Ramirez L."/>
            <person name="Alfaro M."/>
            <person name="Sun H."/>
            <person name="Tritt A."/>
            <person name="Yoshinaga Y."/>
            <person name="Zwiers L.-H."/>
            <person name="Turgeon B."/>
            <person name="Goodwin S."/>
            <person name="Spatafora J."/>
            <person name="Crous P."/>
            <person name="Grigoriev I."/>
        </authorList>
    </citation>
    <scope>NUCLEOTIDE SEQUENCE</scope>
    <source>
        <strain evidence="9">HMLAC05119</strain>
    </source>
</reference>
<keyword evidence="4" id="KW-0472">Membrane</keyword>
<keyword evidence="5" id="KW-0931">ER-Golgi transport</keyword>
<dbReference type="InterPro" id="IPR045888">
    <property type="entry name" value="Erv"/>
</dbReference>
<evidence type="ECO:0000313" key="9">
    <source>
        <dbReference type="EMBL" id="KAF1918373.1"/>
    </source>
</evidence>
<protein>
    <recommendedName>
        <fullName evidence="5">Endoplasmic reticulum-Golgi intermediate compartment protein</fullName>
    </recommendedName>
</protein>
<comment type="function">
    <text evidence="5">Plays a role in transport between endoplasmic reticulum and Golgi.</text>
</comment>
<proteinExistence type="inferred from homology"/>
<evidence type="ECO:0000256" key="1">
    <source>
        <dbReference type="ARBA" id="ARBA00004370"/>
    </source>
</evidence>
<dbReference type="OrthoDB" id="5541786at2759"/>
<evidence type="ECO:0000313" key="10">
    <source>
        <dbReference type="Proteomes" id="UP000800096"/>
    </source>
</evidence>
<dbReference type="GO" id="GO:0000139">
    <property type="term" value="C:Golgi membrane"/>
    <property type="evidence" value="ECO:0007669"/>
    <property type="project" value="UniProtKB-SubCell"/>
</dbReference>
<feature type="domain" description="Endoplasmic reticulum vesicle transporter N-terminal" evidence="8">
    <location>
        <begin position="24"/>
        <end position="110"/>
    </location>
</feature>
<dbReference type="Pfam" id="PF13850">
    <property type="entry name" value="ERGIC_N"/>
    <property type="match status" value="1"/>
</dbReference>
<evidence type="ECO:0000256" key="6">
    <source>
        <dbReference type="SAM" id="MobiDB-lite"/>
    </source>
</evidence>
<sequence>MNGFNENGLDEDAFGASKGGFASSFDAFPKTKKTYLVQGRNSSAWTVTLILTCIYLAWSEVTRWFAGTTSQSFSVEKGVSHDMQINLDVVIAMRCSDLRVNMQDAAGDRTLAGDLLRNDPTNWAQWTGKKMEKGMHELGKDDGVNPGWEELWDVHEQLGKAKRKKFSRTPKVKGAPDACRIYGSLDGNKVQGDFHITARGHGYQEFGGQHLDHSTFNFSHIIREMSFGPYYPSLTNPLDNTIAITPTEQDHFYKFQYYLSLVPTIYTDSPSLLPLLESVNKNPSDHPARSVFSTHAIKTNQYAVTSQSYTVPENSVPGVFVKFDIEPIMLAVVEEWGGFWRLVVRLVNVVSGVMVAGGWAWQMYDWGLEVWGKKGRRRADELGMLGTPSGTPMREDPAFWGADKKKQWD</sequence>
<dbReference type="GO" id="GO:0005789">
    <property type="term" value="C:endoplasmic reticulum membrane"/>
    <property type="evidence" value="ECO:0007669"/>
    <property type="project" value="UniProtKB-SubCell"/>
</dbReference>
<organism evidence="9 10">
    <name type="scientific">Ampelomyces quisqualis</name>
    <name type="common">Powdery mildew agent</name>
    <dbReference type="NCBI Taxonomy" id="50730"/>
    <lineage>
        <taxon>Eukaryota</taxon>
        <taxon>Fungi</taxon>
        <taxon>Dikarya</taxon>
        <taxon>Ascomycota</taxon>
        <taxon>Pezizomycotina</taxon>
        <taxon>Dothideomycetes</taxon>
        <taxon>Pleosporomycetidae</taxon>
        <taxon>Pleosporales</taxon>
        <taxon>Pleosporineae</taxon>
        <taxon>Phaeosphaeriaceae</taxon>
        <taxon>Ampelomyces</taxon>
    </lineage>
</organism>
<dbReference type="GO" id="GO:0033116">
    <property type="term" value="C:endoplasmic reticulum-Golgi intermediate compartment membrane"/>
    <property type="evidence" value="ECO:0007669"/>
    <property type="project" value="UniProtKB-SubCell"/>
</dbReference>
<dbReference type="Proteomes" id="UP000800096">
    <property type="component" value="Unassembled WGS sequence"/>
</dbReference>
<dbReference type="InterPro" id="IPR012936">
    <property type="entry name" value="Erv_C"/>
</dbReference>
<dbReference type="AlphaFoldDB" id="A0A6A5QSE9"/>
<dbReference type="InterPro" id="IPR039542">
    <property type="entry name" value="Erv_N"/>
</dbReference>